<dbReference type="InterPro" id="IPR020823">
    <property type="entry name" value="Cell_div_FtsA"/>
</dbReference>
<dbReference type="InterPro" id="IPR050696">
    <property type="entry name" value="FtsA/MreB"/>
</dbReference>
<dbReference type="CDD" id="cd24048">
    <property type="entry name" value="ASKHA_NBD_FtsA"/>
    <property type="match status" value="1"/>
</dbReference>
<dbReference type="Gene3D" id="3.30.420.40">
    <property type="match status" value="1"/>
</dbReference>
<comment type="caution">
    <text evidence="8">The sequence shown here is derived from an EMBL/GenBank/DDBJ whole genome shotgun (WGS) entry which is preliminary data.</text>
</comment>
<keyword evidence="3 5" id="KW-0472">Membrane</keyword>
<evidence type="ECO:0000256" key="5">
    <source>
        <dbReference type="HAMAP-Rule" id="MF_02033"/>
    </source>
</evidence>
<keyword evidence="1 5" id="KW-1003">Cell membrane</keyword>
<evidence type="ECO:0000313" key="8">
    <source>
        <dbReference type="EMBL" id="RXH56047.1"/>
    </source>
</evidence>
<dbReference type="PIRSF" id="PIRSF003101">
    <property type="entry name" value="FtsA"/>
    <property type="match status" value="1"/>
</dbReference>
<name>A0A4Q0SYY0_9BACT</name>
<comment type="function">
    <text evidence="5 6">Cell division protein that is involved in the assembly of the Z ring. May serve as a membrane anchor for the Z ring.</text>
</comment>
<dbReference type="Proteomes" id="UP000289437">
    <property type="component" value="Unassembled WGS sequence"/>
</dbReference>
<dbReference type="GO" id="GO:0032153">
    <property type="term" value="C:cell division site"/>
    <property type="evidence" value="ECO:0007669"/>
    <property type="project" value="UniProtKB-UniRule"/>
</dbReference>
<evidence type="ECO:0000256" key="3">
    <source>
        <dbReference type="ARBA" id="ARBA00023136"/>
    </source>
</evidence>
<dbReference type="GO" id="GO:0043093">
    <property type="term" value="P:FtsZ-dependent cytokinesis"/>
    <property type="evidence" value="ECO:0007669"/>
    <property type="project" value="UniProtKB-UniRule"/>
</dbReference>
<evidence type="ECO:0000256" key="4">
    <source>
        <dbReference type="ARBA" id="ARBA00023306"/>
    </source>
</evidence>
<dbReference type="SMART" id="SM00842">
    <property type="entry name" value="FtsA"/>
    <property type="match status" value="1"/>
</dbReference>
<comment type="subcellular location">
    <subcellularLocation>
        <location evidence="5">Cell membrane</location>
        <topology evidence="5">Peripheral membrane protein</topology>
        <orientation evidence="5">Cytoplasmic side</orientation>
    </subcellularLocation>
    <text evidence="5">Localizes to the Z ring in an FtsZ-dependent manner. Targeted to the membrane through a conserved C-terminal amphipathic helix.</text>
</comment>
<keyword evidence="9" id="KW-1185">Reference proteome</keyword>
<gene>
    <name evidence="5" type="primary">ftsA</name>
    <name evidence="8" type="ORF">GRAN_2904</name>
</gene>
<evidence type="ECO:0000313" key="9">
    <source>
        <dbReference type="Proteomes" id="UP000289437"/>
    </source>
</evidence>
<reference evidence="9" key="2">
    <citation type="submission" date="2019-02" db="EMBL/GenBank/DDBJ databases">
        <title>Granulicella sibirica sp. nov., a psychrotolerant acidobacterium isolated from an organic soil layer in forested tundra, West Siberia.</title>
        <authorList>
            <person name="Oshkin I.Y."/>
            <person name="Kulichevskaya I.S."/>
            <person name="Rijpstra W.I.C."/>
            <person name="Sinninghe Damste J.S."/>
            <person name="Rakitin A.L."/>
            <person name="Ravin N.V."/>
            <person name="Dedysh S.N."/>
        </authorList>
    </citation>
    <scope>NUCLEOTIDE SEQUENCE [LARGE SCALE GENOMIC DNA]</scope>
    <source>
        <strain evidence="9">AF10</strain>
    </source>
</reference>
<dbReference type="Gene3D" id="3.30.1490.110">
    <property type="match status" value="1"/>
</dbReference>
<evidence type="ECO:0000256" key="1">
    <source>
        <dbReference type="ARBA" id="ARBA00022475"/>
    </source>
</evidence>
<accession>A0A4Q0SYY0</accession>
<dbReference type="HAMAP" id="MF_02033">
    <property type="entry name" value="FtsA"/>
    <property type="match status" value="1"/>
</dbReference>
<dbReference type="GO" id="GO:0009898">
    <property type="term" value="C:cytoplasmic side of plasma membrane"/>
    <property type="evidence" value="ECO:0007669"/>
    <property type="project" value="UniProtKB-UniRule"/>
</dbReference>
<dbReference type="NCBIfam" id="TIGR01174">
    <property type="entry name" value="ftsA"/>
    <property type="match status" value="1"/>
</dbReference>
<dbReference type="AlphaFoldDB" id="A0A4Q0SYY0"/>
<keyword evidence="2 5" id="KW-0132">Cell division</keyword>
<feature type="domain" description="SHS2" evidence="7">
    <location>
        <begin position="12"/>
        <end position="199"/>
    </location>
</feature>
<dbReference type="EMBL" id="RDSM01000002">
    <property type="protein sequence ID" value="RXH56047.1"/>
    <property type="molecule type" value="Genomic_DNA"/>
</dbReference>
<dbReference type="Pfam" id="PF02491">
    <property type="entry name" value="SHS2_FTSA"/>
    <property type="match status" value="1"/>
</dbReference>
<dbReference type="InterPro" id="IPR043129">
    <property type="entry name" value="ATPase_NBD"/>
</dbReference>
<keyword evidence="4 5" id="KW-0131">Cell cycle</keyword>
<evidence type="ECO:0000259" key="7">
    <source>
        <dbReference type="SMART" id="SM00842"/>
    </source>
</evidence>
<dbReference type="PANTHER" id="PTHR32432">
    <property type="entry name" value="CELL DIVISION PROTEIN FTSA-RELATED"/>
    <property type="match status" value="1"/>
</dbReference>
<comment type="subunit">
    <text evidence="5">Self-interacts. Interacts with FtsZ.</text>
</comment>
<sequence>MGTMNQKPENLITVLDAGNAKSCVLVAEVADGVLRYRGHGIEVSRGMRKGLIAELGPAAEAINRAALTAERLARAGIESCVVGIGGAHVKGINSRGGISMGSRMREITREEVRAAVDRARSIALPPDREVLHLLPQEFILDDQAGIHDPVGMVGNKLEVNLHLSTCSGGVAQSVITCANRAGLEVTDTVYEGIASAEAVLSADERELGVCVADIGASTTELAVFFEGSIAHTAVIPLGGDHFTNDLAVGLHVTVEEAEELKKVYGNCVVTSVPQLNEIEIGREQPRLVRQRFLAEILEPRARELFTMLRDNLRQGGVLEALGAGCVLTGGGARMVGLQDNAESLLRVPVRIGLPVPMSRMPAELAGPEFATAVGMLLYTHRTQIRRAHETQGFRAKLRGIFAGNA</sequence>
<dbReference type="SUPFAM" id="SSF53067">
    <property type="entry name" value="Actin-like ATPase domain"/>
    <property type="match status" value="2"/>
</dbReference>
<dbReference type="PANTHER" id="PTHR32432:SF4">
    <property type="entry name" value="CELL DIVISION PROTEIN FTSA"/>
    <property type="match status" value="1"/>
</dbReference>
<dbReference type="Pfam" id="PF14450">
    <property type="entry name" value="FtsA"/>
    <property type="match status" value="1"/>
</dbReference>
<evidence type="ECO:0000256" key="6">
    <source>
        <dbReference type="PIRNR" id="PIRNR003101"/>
    </source>
</evidence>
<proteinExistence type="inferred from homology"/>
<organism evidence="8 9">
    <name type="scientific">Granulicella sibirica</name>
    <dbReference type="NCBI Taxonomy" id="2479048"/>
    <lineage>
        <taxon>Bacteria</taxon>
        <taxon>Pseudomonadati</taxon>
        <taxon>Acidobacteriota</taxon>
        <taxon>Terriglobia</taxon>
        <taxon>Terriglobales</taxon>
        <taxon>Acidobacteriaceae</taxon>
        <taxon>Granulicella</taxon>
    </lineage>
</organism>
<dbReference type="InterPro" id="IPR003494">
    <property type="entry name" value="SHS2_FtsA"/>
</dbReference>
<comment type="similarity">
    <text evidence="5 6">Belongs to the FtsA/MreB family.</text>
</comment>
<evidence type="ECO:0000256" key="2">
    <source>
        <dbReference type="ARBA" id="ARBA00022618"/>
    </source>
</evidence>
<protein>
    <recommendedName>
        <fullName evidence="5 6">Cell division protein FtsA</fullName>
    </recommendedName>
</protein>
<reference evidence="8 9" key="1">
    <citation type="submission" date="2018-11" db="EMBL/GenBank/DDBJ databases">
        <authorList>
            <person name="Mardanov A.V."/>
            <person name="Ravin N.V."/>
            <person name="Dedysh S.N."/>
        </authorList>
    </citation>
    <scope>NUCLEOTIDE SEQUENCE [LARGE SCALE GENOMIC DNA]</scope>
    <source>
        <strain evidence="8 9">AF10</strain>
    </source>
</reference>